<dbReference type="SUPFAM" id="SSF161084">
    <property type="entry name" value="MAPEG domain-like"/>
    <property type="match status" value="1"/>
</dbReference>
<evidence type="ECO:0000256" key="2">
    <source>
        <dbReference type="ARBA" id="ARBA00022692"/>
    </source>
</evidence>
<evidence type="ECO:0000256" key="1">
    <source>
        <dbReference type="ARBA" id="ARBA00004370"/>
    </source>
</evidence>
<comment type="caution">
    <text evidence="6">The sequence shown here is derived from an EMBL/GenBank/DDBJ whole genome shotgun (WGS) entry which is preliminary data.</text>
</comment>
<evidence type="ECO:0008006" key="8">
    <source>
        <dbReference type="Google" id="ProtNLM"/>
    </source>
</evidence>
<evidence type="ECO:0000313" key="7">
    <source>
        <dbReference type="Proteomes" id="UP001161406"/>
    </source>
</evidence>
<feature type="transmembrane region" description="Helical" evidence="5">
    <location>
        <begin position="7"/>
        <end position="26"/>
    </location>
</feature>
<gene>
    <name evidence="6" type="ORF">GCM10007913_20160</name>
</gene>
<keyword evidence="7" id="KW-1185">Reference proteome</keyword>
<dbReference type="InterPro" id="IPR001129">
    <property type="entry name" value="Membr-assoc_MAPEG"/>
</dbReference>
<dbReference type="InterPro" id="IPR023352">
    <property type="entry name" value="MAPEG-like_dom_sf"/>
</dbReference>
<comment type="subcellular location">
    <subcellularLocation>
        <location evidence="1">Membrane</location>
    </subcellularLocation>
</comment>
<reference evidence="6" key="1">
    <citation type="journal article" date="2014" name="Int. J. Syst. Evol. Microbiol.">
        <title>Complete genome of a new Firmicutes species belonging to the dominant human colonic microbiota ('Ruminococcus bicirculans') reveals two chromosomes and a selective capacity to utilize plant glucans.</title>
        <authorList>
            <consortium name="NISC Comparative Sequencing Program"/>
            <person name="Wegmann U."/>
            <person name="Louis P."/>
            <person name="Goesmann A."/>
            <person name="Henrissat B."/>
            <person name="Duncan S.H."/>
            <person name="Flint H.J."/>
        </authorList>
    </citation>
    <scope>NUCLEOTIDE SEQUENCE</scope>
    <source>
        <strain evidence="6">NBRC 103855</strain>
    </source>
</reference>
<dbReference type="EMBL" id="BSNG01000001">
    <property type="protein sequence ID" value="GLQ10084.1"/>
    <property type="molecule type" value="Genomic_DNA"/>
</dbReference>
<dbReference type="Proteomes" id="UP001161406">
    <property type="component" value="Unassembled WGS sequence"/>
</dbReference>
<keyword evidence="4 5" id="KW-0472">Membrane</keyword>
<evidence type="ECO:0000256" key="5">
    <source>
        <dbReference type="SAM" id="Phobius"/>
    </source>
</evidence>
<feature type="transmembrane region" description="Helical" evidence="5">
    <location>
        <begin position="117"/>
        <end position="136"/>
    </location>
</feature>
<proteinExistence type="predicted"/>
<protein>
    <recommendedName>
        <fullName evidence="8">MAPEG family protein</fullName>
    </recommendedName>
</protein>
<reference evidence="6" key="2">
    <citation type="submission" date="2023-01" db="EMBL/GenBank/DDBJ databases">
        <title>Draft genome sequence of Devosia yakushimensis strain NBRC 103855.</title>
        <authorList>
            <person name="Sun Q."/>
            <person name="Mori K."/>
        </authorList>
    </citation>
    <scope>NUCLEOTIDE SEQUENCE</scope>
    <source>
        <strain evidence="6">NBRC 103855</strain>
    </source>
</reference>
<keyword evidence="3 5" id="KW-1133">Transmembrane helix</keyword>
<organism evidence="6 7">
    <name type="scientific">Devosia yakushimensis</name>
    <dbReference type="NCBI Taxonomy" id="470028"/>
    <lineage>
        <taxon>Bacteria</taxon>
        <taxon>Pseudomonadati</taxon>
        <taxon>Pseudomonadota</taxon>
        <taxon>Alphaproteobacteria</taxon>
        <taxon>Hyphomicrobiales</taxon>
        <taxon>Devosiaceae</taxon>
        <taxon>Devosia</taxon>
    </lineage>
</organism>
<dbReference type="Gene3D" id="1.20.120.550">
    <property type="entry name" value="Membrane associated eicosanoid/glutathione metabolism-like domain"/>
    <property type="match status" value="1"/>
</dbReference>
<sequence>MPLTEKLLILAMAAQVLLTLLVLILMGRERVPRVMSGEIAMADIAVDRAAYPLKARLLSNNFDNQFQLPVLFYAAVLLALWAGSVGWLELLLAWAFVILRYAHAAIHITTNRVEQRFVAYTAGLAVLGALWLWLILRLVVLVPGI</sequence>
<name>A0ABQ5UDB8_9HYPH</name>
<dbReference type="Pfam" id="PF01124">
    <property type="entry name" value="MAPEG"/>
    <property type="match status" value="1"/>
</dbReference>
<feature type="transmembrane region" description="Helical" evidence="5">
    <location>
        <begin position="70"/>
        <end position="97"/>
    </location>
</feature>
<evidence type="ECO:0000313" key="6">
    <source>
        <dbReference type="EMBL" id="GLQ10084.1"/>
    </source>
</evidence>
<accession>A0ABQ5UDB8</accession>
<evidence type="ECO:0000256" key="3">
    <source>
        <dbReference type="ARBA" id="ARBA00022989"/>
    </source>
</evidence>
<keyword evidence="2 5" id="KW-0812">Transmembrane</keyword>
<evidence type="ECO:0000256" key="4">
    <source>
        <dbReference type="ARBA" id="ARBA00023136"/>
    </source>
</evidence>
<dbReference type="RefSeq" id="WP_284390400.1">
    <property type="nucleotide sequence ID" value="NZ_BSNG01000001.1"/>
</dbReference>